<accession>A0A1A0HGY0</accession>
<keyword evidence="2" id="KW-0812">Transmembrane</keyword>
<dbReference type="GO" id="GO:0000324">
    <property type="term" value="C:fungal-type vacuole"/>
    <property type="evidence" value="ECO:0007669"/>
    <property type="project" value="TreeGrafter"/>
</dbReference>
<gene>
    <name evidence="3" type="ORF">METBIDRAFT_28783</name>
</gene>
<reference evidence="3 4" key="1">
    <citation type="submission" date="2016-05" db="EMBL/GenBank/DDBJ databases">
        <title>Comparative genomics of biotechnologically important yeasts.</title>
        <authorList>
            <consortium name="DOE Joint Genome Institute"/>
            <person name="Riley R."/>
            <person name="Haridas S."/>
            <person name="Wolfe K.H."/>
            <person name="Lopes M.R."/>
            <person name="Hittinger C.T."/>
            <person name="Goker M."/>
            <person name="Salamov A."/>
            <person name="Wisecaver J."/>
            <person name="Long T.M."/>
            <person name="Aerts A.L."/>
            <person name="Barry K."/>
            <person name="Choi C."/>
            <person name="Clum A."/>
            <person name="Coughlan A.Y."/>
            <person name="Deshpande S."/>
            <person name="Douglass A.P."/>
            <person name="Hanson S.J."/>
            <person name="Klenk H.-P."/>
            <person name="LaButti K."/>
            <person name="Lapidus A."/>
            <person name="Lindquist E."/>
            <person name="Lipzen A."/>
            <person name="Meier-kolthoff J.P."/>
            <person name="Ohm R.A."/>
            <person name="Otillar R.P."/>
            <person name="Pangilinan J."/>
            <person name="Peng Y."/>
            <person name="Rokas A."/>
            <person name="Rosa C.A."/>
            <person name="Scheuner C."/>
            <person name="Sibirny A.A."/>
            <person name="Slot J.C."/>
            <person name="Stielow J.B."/>
            <person name="Sun H."/>
            <person name="Kurtzman C.P."/>
            <person name="Blackwell M."/>
            <person name="Grigoriev I.V."/>
            <person name="Jeffries T.W."/>
        </authorList>
    </citation>
    <scope>NUCLEOTIDE SEQUENCE [LARGE SCALE GENOMIC DNA]</scope>
    <source>
        <strain evidence="3 4">NRRL YB-4993</strain>
    </source>
</reference>
<proteinExistence type="predicted"/>
<dbReference type="AlphaFoldDB" id="A0A1A0HGY0"/>
<dbReference type="GeneID" id="30028336"/>
<dbReference type="EMBL" id="LXTC01000001">
    <property type="protein sequence ID" value="OBA23434.1"/>
    <property type="molecule type" value="Genomic_DNA"/>
</dbReference>
<evidence type="ECO:0000313" key="4">
    <source>
        <dbReference type="Proteomes" id="UP000092555"/>
    </source>
</evidence>
<comment type="caution">
    <text evidence="3">The sequence shown here is derived from an EMBL/GenBank/DDBJ whole genome shotgun (WGS) entry which is preliminary data.</text>
</comment>
<sequence>SYTTPSIGVPSNSDNPYISRTSQPLGTVFIAVGSVVIVILLGFALFHLLKSFTASSLAKRTVNNEKVAYQEFAHNNNVAYGQPGLFNNMEYKGSVSKLPHVNGSQFLSGMGGLATEYSSSGISDTERAASRHDLTNMFISPTKEMTSNRTGSHNFSNSVTSLSVFGRSYTDMGHGTPPNRNASTVPNYYMNESINNSDSYLPLESSGSGAPGERKPRNPIPSMYLDDLIDN</sequence>
<feature type="non-terminal residue" evidence="3">
    <location>
        <position position="1"/>
    </location>
</feature>
<dbReference type="InterPro" id="IPR051009">
    <property type="entry name" value="PRM"/>
</dbReference>
<evidence type="ECO:0000256" key="2">
    <source>
        <dbReference type="SAM" id="Phobius"/>
    </source>
</evidence>
<name>A0A1A0HGY0_9ASCO</name>
<dbReference type="OrthoDB" id="4065319at2759"/>
<organism evidence="3 4">
    <name type="scientific">Metschnikowia bicuspidata var. bicuspidata NRRL YB-4993</name>
    <dbReference type="NCBI Taxonomy" id="869754"/>
    <lineage>
        <taxon>Eukaryota</taxon>
        <taxon>Fungi</taxon>
        <taxon>Dikarya</taxon>
        <taxon>Ascomycota</taxon>
        <taxon>Saccharomycotina</taxon>
        <taxon>Pichiomycetes</taxon>
        <taxon>Metschnikowiaceae</taxon>
        <taxon>Metschnikowia</taxon>
    </lineage>
</organism>
<dbReference type="PANTHER" id="PTHR36089">
    <property type="entry name" value="CHITIN SYNTHASE 3 COMPLEX PROTEIN CSI2-RELATED"/>
    <property type="match status" value="1"/>
</dbReference>
<feature type="compositionally biased region" description="Polar residues" evidence="1">
    <location>
        <begin position="178"/>
        <end position="199"/>
    </location>
</feature>
<feature type="non-terminal residue" evidence="3">
    <location>
        <position position="231"/>
    </location>
</feature>
<feature type="region of interest" description="Disordered" evidence="1">
    <location>
        <begin position="170"/>
        <end position="231"/>
    </location>
</feature>
<dbReference type="STRING" id="869754.A0A1A0HGY0"/>
<evidence type="ECO:0000313" key="3">
    <source>
        <dbReference type="EMBL" id="OBA23434.1"/>
    </source>
</evidence>
<keyword evidence="2" id="KW-0472">Membrane</keyword>
<keyword evidence="2" id="KW-1133">Transmembrane helix</keyword>
<dbReference type="Proteomes" id="UP000092555">
    <property type="component" value="Unassembled WGS sequence"/>
</dbReference>
<dbReference type="PANTHER" id="PTHR36089:SF1">
    <property type="entry name" value="CHITIN SYNTHASE 3 COMPLEX PROTEIN CSI2-RELATED"/>
    <property type="match status" value="1"/>
</dbReference>
<feature type="transmembrane region" description="Helical" evidence="2">
    <location>
        <begin position="25"/>
        <end position="49"/>
    </location>
</feature>
<dbReference type="GO" id="GO:0005935">
    <property type="term" value="C:cellular bud neck"/>
    <property type="evidence" value="ECO:0007669"/>
    <property type="project" value="TreeGrafter"/>
</dbReference>
<protein>
    <submittedName>
        <fullName evidence="3">Uncharacterized protein</fullName>
    </submittedName>
</protein>
<keyword evidence="4" id="KW-1185">Reference proteome</keyword>
<dbReference type="RefSeq" id="XP_018713915.1">
    <property type="nucleotide sequence ID" value="XM_018855360.2"/>
</dbReference>
<evidence type="ECO:0000256" key="1">
    <source>
        <dbReference type="SAM" id="MobiDB-lite"/>
    </source>
</evidence>